<dbReference type="EC" id="3.6.1.57" evidence="1"/>
<sequence length="352" mass="38054">MRVLIRTDASRQIGSGHLMRCLTLARALHEKGAEVDFACRVLQGAPLEKVSLAGCTLLSLPALDGPDPPPGPLDPMADLAQLEQLIDRRTPYDLLIVDHYGLDARWERVAHQWSPQLLVLDDLANRPHDCEWLLDQNLYADPQTRYQALVPKACHRLIGLDYVLLRPEFVQLRSTVTTRRRVGRVLASFGGTDPGNESSKILQAWQALPGNLRLDLVVGSGHAHRASLEAAMLGDDRVRLFFDTPLMAELICGADLALGAAGSSAWERCCLGLPSLTIVSADNQREVATALSHAGAAICLGVADTVSAADWAKAINRLCAEPDTVSAMSRAAMALVDGSGVQRVLQQLLANT</sequence>
<dbReference type="RefSeq" id="WP_284102183.1">
    <property type="nucleotide sequence ID" value="NZ_JARRAF010000025.1"/>
</dbReference>
<dbReference type="GO" id="GO:0016787">
    <property type="term" value="F:hydrolase activity"/>
    <property type="evidence" value="ECO:0007669"/>
    <property type="project" value="UniProtKB-KW"/>
</dbReference>
<gene>
    <name evidence="1" type="primary">pseG</name>
    <name evidence="1" type="ORF">PZA18_17590</name>
</gene>
<accession>A0ABT7E0M9</accession>
<comment type="caution">
    <text evidence="1">The sequence shown here is derived from an EMBL/GenBank/DDBJ whole genome shotgun (WGS) entry which is preliminary data.</text>
</comment>
<dbReference type="SUPFAM" id="SSF53756">
    <property type="entry name" value="UDP-Glycosyltransferase/glycogen phosphorylase"/>
    <property type="match status" value="2"/>
</dbReference>
<organism evidence="1 2">
    <name type="scientific">Parachitinimonas caeni</name>
    <dbReference type="NCBI Taxonomy" id="3031301"/>
    <lineage>
        <taxon>Bacteria</taxon>
        <taxon>Pseudomonadati</taxon>
        <taxon>Pseudomonadota</taxon>
        <taxon>Betaproteobacteria</taxon>
        <taxon>Neisseriales</taxon>
        <taxon>Chitinibacteraceae</taxon>
        <taxon>Parachitinimonas</taxon>
    </lineage>
</organism>
<keyword evidence="2" id="KW-1185">Reference proteome</keyword>
<evidence type="ECO:0000313" key="2">
    <source>
        <dbReference type="Proteomes" id="UP001172778"/>
    </source>
</evidence>
<dbReference type="NCBIfam" id="TIGR03590">
    <property type="entry name" value="PseG"/>
    <property type="match status" value="1"/>
</dbReference>
<dbReference type="Proteomes" id="UP001172778">
    <property type="component" value="Unassembled WGS sequence"/>
</dbReference>
<dbReference type="PANTHER" id="PTHR21015">
    <property type="entry name" value="UDP-N-ACETYLGLUCOSAMINE--N-ACETYLMURAMYL-(PENTAPEPTIDE) PYROPHOSPHORYL-UNDECAPRENOL N-ACETYLGLUCOSAMINE TRANSFERASE 1"/>
    <property type="match status" value="1"/>
</dbReference>
<proteinExistence type="predicted"/>
<dbReference type="EMBL" id="JARRAF010000025">
    <property type="protein sequence ID" value="MDK2125870.1"/>
    <property type="molecule type" value="Genomic_DNA"/>
</dbReference>
<name>A0ABT7E0M9_9NEIS</name>
<reference evidence="1" key="1">
    <citation type="submission" date="2023-03" db="EMBL/GenBank/DDBJ databases">
        <title>Chitinimonas shenzhenensis gen. nov., sp. nov., a novel member of family Burkholderiaceae isolated from activated sludge collected in Shen Zhen, China.</title>
        <authorList>
            <person name="Wang X."/>
        </authorList>
    </citation>
    <scope>NUCLEOTIDE SEQUENCE</scope>
    <source>
        <strain evidence="1">DQS-5</strain>
    </source>
</reference>
<dbReference type="Gene3D" id="3.40.50.11190">
    <property type="match status" value="1"/>
</dbReference>
<protein>
    <submittedName>
        <fullName evidence="1">UDP-2,4-diacetamido-2,4, 6-trideoxy-beta-L-altropyranose hydrolase</fullName>
        <ecNumber evidence="1">3.6.1.57</ecNumber>
    </submittedName>
</protein>
<dbReference type="PANTHER" id="PTHR21015:SF22">
    <property type="entry name" value="GLYCOSYLTRANSFERASE"/>
    <property type="match status" value="1"/>
</dbReference>
<evidence type="ECO:0000313" key="1">
    <source>
        <dbReference type="EMBL" id="MDK2125870.1"/>
    </source>
</evidence>
<dbReference type="Gene3D" id="3.40.50.2000">
    <property type="entry name" value="Glycogen Phosphorylase B"/>
    <property type="match status" value="1"/>
</dbReference>
<dbReference type="InterPro" id="IPR020023">
    <property type="entry name" value="PseG"/>
</dbReference>
<keyword evidence="1" id="KW-0378">Hydrolase</keyword>